<organism evidence="2 3">
    <name type="scientific">candidate division TA06 bacterium</name>
    <dbReference type="NCBI Taxonomy" id="2250710"/>
    <lineage>
        <taxon>Bacteria</taxon>
        <taxon>Bacteria division TA06</taxon>
    </lineage>
</organism>
<evidence type="ECO:0008006" key="4">
    <source>
        <dbReference type="Google" id="ProtNLM"/>
    </source>
</evidence>
<dbReference type="EMBL" id="SOIP01000258">
    <property type="protein sequence ID" value="TET81252.1"/>
    <property type="molecule type" value="Genomic_DNA"/>
</dbReference>
<name>A0A523XPT0_UNCT6</name>
<evidence type="ECO:0000256" key="1">
    <source>
        <dbReference type="SAM" id="MobiDB-lite"/>
    </source>
</evidence>
<evidence type="ECO:0000313" key="2">
    <source>
        <dbReference type="EMBL" id="TET81252.1"/>
    </source>
</evidence>
<dbReference type="Proteomes" id="UP000315534">
    <property type="component" value="Unassembled WGS sequence"/>
</dbReference>
<feature type="region of interest" description="Disordered" evidence="1">
    <location>
        <begin position="1"/>
        <end position="21"/>
    </location>
</feature>
<evidence type="ECO:0000313" key="3">
    <source>
        <dbReference type="Proteomes" id="UP000315534"/>
    </source>
</evidence>
<proteinExistence type="predicted"/>
<sequence length="140" mass="16097">MSPFGDDTPEAETFLDVETTGAQEPKAMSMGEYKIRVVGALIDIDKNNHPYFLPRFEIPSEPYSKDFTSFHGLPHDEMTEKQLNQSKWWLEQFKLCFGLALEGKLTIDQMLRLEGWAILGSKDDPQWGEGNTIRRYLVPK</sequence>
<protein>
    <recommendedName>
        <fullName evidence="4">Exonuclease domain-containing protein</fullName>
    </recommendedName>
</protein>
<comment type="caution">
    <text evidence="2">The sequence shown here is derived from an EMBL/GenBank/DDBJ whole genome shotgun (WGS) entry which is preliminary data.</text>
</comment>
<accession>A0A523XPT0</accession>
<dbReference type="AlphaFoldDB" id="A0A523XPT0"/>
<gene>
    <name evidence="2" type="ORF">E3J38_04235</name>
</gene>
<reference evidence="2 3" key="1">
    <citation type="submission" date="2019-03" db="EMBL/GenBank/DDBJ databases">
        <title>Metabolic potential of uncultured bacteria and archaea associated with petroleum seepage in deep-sea sediments.</title>
        <authorList>
            <person name="Dong X."/>
            <person name="Hubert C."/>
        </authorList>
    </citation>
    <scope>NUCLEOTIDE SEQUENCE [LARGE SCALE GENOMIC DNA]</scope>
    <source>
        <strain evidence="2">E29_bin36</strain>
    </source>
</reference>